<gene>
    <name evidence="1" type="ORF">JHL16_31435</name>
</gene>
<dbReference type="EMBL" id="JAENHL010000008">
    <property type="protein sequence ID" value="MBK1870920.1"/>
    <property type="molecule type" value="Genomic_DNA"/>
</dbReference>
<evidence type="ECO:0000313" key="1">
    <source>
        <dbReference type="EMBL" id="MBK1870920.1"/>
    </source>
</evidence>
<dbReference type="Proteomes" id="UP000616151">
    <property type="component" value="Unassembled WGS sequence"/>
</dbReference>
<protein>
    <submittedName>
        <fullName evidence="1">Porin family protein</fullName>
    </submittedName>
</protein>
<organism evidence="1 2">
    <name type="scientific">Taklimakanibacter albus</name>
    <dbReference type="NCBI Taxonomy" id="2800327"/>
    <lineage>
        <taxon>Bacteria</taxon>
        <taxon>Pseudomonadati</taxon>
        <taxon>Pseudomonadota</taxon>
        <taxon>Alphaproteobacteria</taxon>
        <taxon>Hyphomicrobiales</taxon>
        <taxon>Aestuariivirgaceae</taxon>
        <taxon>Taklimakanibacter</taxon>
    </lineage>
</organism>
<reference evidence="1" key="1">
    <citation type="submission" date="2021-01" db="EMBL/GenBank/DDBJ databases">
        <authorList>
            <person name="Sun Q."/>
        </authorList>
    </citation>
    <scope>NUCLEOTIDE SEQUENCE</scope>
    <source>
        <strain evidence="1">YIM B02566</strain>
    </source>
</reference>
<comment type="caution">
    <text evidence="1">The sequence shown here is derived from an EMBL/GenBank/DDBJ whole genome shotgun (WGS) entry which is preliminary data.</text>
</comment>
<evidence type="ECO:0000313" key="2">
    <source>
        <dbReference type="Proteomes" id="UP000616151"/>
    </source>
</evidence>
<accession>A0ACC5RE35</accession>
<name>A0ACC5RE35_9HYPH</name>
<proteinExistence type="predicted"/>
<keyword evidence="2" id="KW-1185">Reference proteome</keyword>
<sequence length="259" mass="26626">MLKRVLLVMVAAIAFGGAVKAADLAEPMAFDWAGASIGLQGGYAWDGGDDTETTCSTGGSSGGLLSVPSDFCGGGGSGGLLLAGRSADVTLNSGKGSIGLEGFVGGLNAGYAWQMDNVVLGIEGDIEFAGLKGDTDLVDDTGAKIGKIDKEIDWLGSLRLRAGYAFDRVLPYVTGGLAVGGADLSLHDLNGKVAENNDTRWGWTIGAGLDYALTDNLTARVEYRYTYLGSIAAGDEATSGEVESDLSFHAVRAGLGWHF</sequence>